<dbReference type="GO" id="GO:0004540">
    <property type="term" value="F:RNA nuclease activity"/>
    <property type="evidence" value="ECO:0007669"/>
    <property type="project" value="InterPro"/>
</dbReference>
<protein>
    <recommendedName>
        <fullName evidence="1">NYN domain-containing protein</fullName>
    </recommendedName>
</protein>
<dbReference type="Proteomes" id="UP000467841">
    <property type="component" value="Unassembled WGS sequence"/>
</dbReference>
<dbReference type="AlphaFoldDB" id="A0A6D2IMF7"/>
<dbReference type="PANTHER" id="PTHR14379">
    <property type="entry name" value="LIMKAIN B LKAP"/>
    <property type="match status" value="1"/>
</dbReference>
<feature type="domain" description="NYN" evidence="1">
    <location>
        <begin position="279"/>
        <end position="407"/>
    </location>
</feature>
<reference evidence="2" key="1">
    <citation type="submission" date="2020-01" db="EMBL/GenBank/DDBJ databases">
        <authorList>
            <person name="Mishra B."/>
        </authorList>
    </citation>
    <scope>NUCLEOTIDE SEQUENCE [LARGE SCALE GENOMIC DNA]</scope>
</reference>
<dbReference type="EMBL" id="CACVBM020001052">
    <property type="protein sequence ID" value="CAA7026798.1"/>
    <property type="molecule type" value="Genomic_DNA"/>
</dbReference>
<evidence type="ECO:0000259" key="1">
    <source>
        <dbReference type="Pfam" id="PF01936"/>
    </source>
</evidence>
<evidence type="ECO:0000313" key="3">
    <source>
        <dbReference type="Proteomes" id="UP000467841"/>
    </source>
</evidence>
<dbReference type="InterPro" id="IPR024768">
    <property type="entry name" value="Marf1"/>
</dbReference>
<name>A0A6D2IMF7_9BRAS</name>
<gene>
    <name evidence="2" type="ORF">MERR_LOCUS14033</name>
</gene>
<sequence>MAGTNEGLADVEDISGKNTLHADEISDDKSVQQLLDEKNRLFLEDPSTLVRMGKTGVFWDAVAYPFPVDLTPDAIYEKIESALRDCEGEDEDWDYMGEKSIWVYVDDKGDYPKNKTWESRIYFLPGGDNKHKRLNRMLHDIHLWGMDFPVAHPRPSTLVIVSDQVRGDLFFRRMLKHFITRGFHVYLATQPGSYQPEEEVEWPASLLAVLYSFREKGNVRLNKPHNIKKIDATRDGKDGGDKCFHIEDFSAVVKGGQLGVIWYSLPRKSEDFYCSERQISVFWNVKQCPIPSSERLPSVIRNIKSAVYEMGFHTPVIIYAYGDTLDQGDAFDKTGICYAVEDEHQRSLPIAKTLDYAEMAVDLILLSTPSYEEPAILVVIANPDADSELQRVLKCLQARNHDVFVVKQPVDGSGLFDSAESIVNNTQRLVGGEHSKPTCRCRSY</sequence>
<dbReference type="PANTHER" id="PTHR14379:SF59">
    <property type="entry name" value="NYN DOMAIN-CONTAINING PROTEIN"/>
    <property type="match status" value="1"/>
</dbReference>
<dbReference type="GO" id="GO:0010468">
    <property type="term" value="P:regulation of gene expression"/>
    <property type="evidence" value="ECO:0007669"/>
    <property type="project" value="InterPro"/>
</dbReference>
<dbReference type="InterPro" id="IPR021139">
    <property type="entry name" value="NYN"/>
</dbReference>
<keyword evidence="3" id="KW-1185">Reference proteome</keyword>
<proteinExistence type="predicted"/>
<dbReference type="GO" id="GO:0005777">
    <property type="term" value="C:peroxisome"/>
    <property type="evidence" value="ECO:0007669"/>
    <property type="project" value="InterPro"/>
</dbReference>
<evidence type="ECO:0000313" key="2">
    <source>
        <dbReference type="EMBL" id="CAA7026798.1"/>
    </source>
</evidence>
<organism evidence="2 3">
    <name type="scientific">Microthlaspi erraticum</name>
    <dbReference type="NCBI Taxonomy" id="1685480"/>
    <lineage>
        <taxon>Eukaryota</taxon>
        <taxon>Viridiplantae</taxon>
        <taxon>Streptophyta</taxon>
        <taxon>Embryophyta</taxon>
        <taxon>Tracheophyta</taxon>
        <taxon>Spermatophyta</taxon>
        <taxon>Magnoliopsida</taxon>
        <taxon>eudicotyledons</taxon>
        <taxon>Gunneridae</taxon>
        <taxon>Pentapetalae</taxon>
        <taxon>rosids</taxon>
        <taxon>malvids</taxon>
        <taxon>Brassicales</taxon>
        <taxon>Brassicaceae</taxon>
        <taxon>Coluteocarpeae</taxon>
        <taxon>Microthlaspi</taxon>
    </lineage>
</organism>
<accession>A0A6D2IMF7</accession>
<dbReference type="Pfam" id="PF01936">
    <property type="entry name" value="NYN"/>
    <property type="match status" value="1"/>
</dbReference>
<dbReference type="OrthoDB" id="1073369at2759"/>
<comment type="caution">
    <text evidence="2">The sequence shown here is derived from an EMBL/GenBank/DDBJ whole genome shotgun (WGS) entry which is preliminary data.</text>
</comment>